<dbReference type="AlphaFoldDB" id="A0A0H3FSB0"/>
<organism evidence="1 2">
    <name type="scientific">Klebsiella aerogenes (strain ATCC 13048 / DSM 30053 / CCUG 1429 / JCM 1235 / KCTC 2190 / NBRC 13534 / NCIMB 10102 / NCTC 10006 / CDC 819-56)</name>
    <name type="common">Enterobacter aerogenes</name>
    <dbReference type="NCBI Taxonomy" id="1028307"/>
    <lineage>
        <taxon>Bacteria</taxon>
        <taxon>Pseudomonadati</taxon>
        <taxon>Pseudomonadota</taxon>
        <taxon>Gammaproteobacteria</taxon>
        <taxon>Enterobacterales</taxon>
        <taxon>Enterobacteriaceae</taxon>
        <taxon>Klebsiella/Raoultella group</taxon>
        <taxon>Klebsiella</taxon>
    </lineage>
</organism>
<evidence type="ECO:0000313" key="1">
    <source>
        <dbReference type="EMBL" id="AEG97324.1"/>
    </source>
</evidence>
<sequence>MVTFLRKEQDNFTAVPAKAGERKKLNKLIDNRNFMKVL</sequence>
<name>A0A0H3FSB0_KLEAK</name>
<dbReference type="HOGENOM" id="CLU_3327463_0_0_6"/>
<keyword evidence="2" id="KW-1185">Reference proteome</keyword>
<proteinExistence type="predicted"/>
<reference evidence="1 2" key="1">
    <citation type="journal article" date="2012" name="J. Bacteriol.">
        <title>Complete genome sequence of Enterobacter aerogenes KCTC 2190.</title>
        <authorList>
            <person name="Shin S.H."/>
            <person name="Kim S."/>
            <person name="Kim J.Y."/>
            <person name="Lee S."/>
            <person name="Um Y."/>
            <person name="Oh M.K."/>
            <person name="Kim Y.R."/>
            <person name="Lee J."/>
            <person name="Yang K.S."/>
        </authorList>
    </citation>
    <scope>NUCLEOTIDE SEQUENCE [LARGE SCALE GENOMIC DNA]</scope>
    <source>
        <strain evidence="1 2">KCTC 2190</strain>
    </source>
</reference>
<accession>A0A0H3FSB0</accession>
<evidence type="ECO:0000313" key="2">
    <source>
        <dbReference type="Proteomes" id="UP000008881"/>
    </source>
</evidence>
<gene>
    <name evidence="1" type="ordered locus">EAE_12050</name>
</gene>
<dbReference type="EMBL" id="CP002824">
    <property type="protein sequence ID" value="AEG97324.1"/>
    <property type="molecule type" value="Genomic_DNA"/>
</dbReference>
<protein>
    <submittedName>
        <fullName evidence="1">Uncharacterized protein</fullName>
    </submittedName>
</protein>
<dbReference type="KEGG" id="eae:EAE_12050"/>
<dbReference type="PATRIC" id="fig|1028307.3.peg.2406"/>
<dbReference type="Proteomes" id="UP000008881">
    <property type="component" value="Chromosome"/>
</dbReference>